<proteinExistence type="predicted"/>
<dbReference type="PROSITE" id="PS50206">
    <property type="entry name" value="RHODANESE_3"/>
    <property type="match status" value="1"/>
</dbReference>
<evidence type="ECO:0000256" key="1">
    <source>
        <dbReference type="SAM" id="MobiDB-lite"/>
    </source>
</evidence>
<organism evidence="3 4">
    <name type="scientific">Cystoisospora suis</name>
    <dbReference type="NCBI Taxonomy" id="483139"/>
    <lineage>
        <taxon>Eukaryota</taxon>
        <taxon>Sar</taxon>
        <taxon>Alveolata</taxon>
        <taxon>Apicomplexa</taxon>
        <taxon>Conoidasida</taxon>
        <taxon>Coccidia</taxon>
        <taxon>Eucoccidiorida</taxon>
        <taxon>Eimeriorina</taxon>
        <taxon>Sarcocystidae</taxon>
        <taxon>Cystoisospora</taxon>
    </lineage>
</organism>
<feature type="compositionally biased region" description="Basic and acidic residues" evidence="1">
    <location>
        <begin position="626"/>
        <end position="636"/>
    </location>
</feature>
<dbReference type="Proteomes" id="UP000221165">
    <property type="component" value="Unassembled WGS sequence"/>
</dbReference>
<feature type="compositionally biased region" description="Low complexity" evidence="1">
    <location>
        <begin position="657"/>
        <end position="667"/>
    </location>
</feature>
<dbReference type="Gene3D" id="3.40.250.10">
    <property type="entry name" value="Rhodanese-like domain"/>
    <property type="match status" value="1"/>
</dbReference>
<dbReference type="SMART" id="SM00450">
    <property type="entry name" value="RHOD"/>
    <property type="match status" value="1"/>
</dbReference>
<dbReference type="SUPFAM" id="SSF52821">
    <property type="entry name" value="Rhodanese/Cell cycle control phosphatase"/>
    <property type="match status" value="1"/>
</dbReference>
<feature type="compositionally biased region" description="Pro residues" evidence="1">
    <location>
        <begin position="386"/>
        <end position="398"/>
    </location>
</feature>
<name>A0A2C6KNM7_9APIC</name>
<feature type="region of interest" description="Disordered" evidence="1">
    <location>
        <begin position="681"/>
        <end position="714"/>
    </location>
</feature>
<gene>
    <name evidence="3" type="ORF">CSUI_008182</name>
</gene>
<sequence>MSPLRFASASPRPASLEEPQCASSDTLALQEILSLPSEAPSPITLNHSDTRPALFHSHSPARSQSPQTPPPLPDLRGSTSPQRHRSGASPSLTSAGVVSRKGENLLEEAHHRLTGRSCQLAWTSSSLSSGEVVEALGTEALGTDSHGHSLTAAANPDADLAYVPVHVYRHRVSRHGSSANSRVQTPSPSRDVGVSLPDTCLPECFAAIEGQAEKPQKKDPVSPSAERMSALNPPPLLQATAVAASPPPERKNMATDGNETVQLAMPQLTVKKLESQASVGSSSGDEDRVTPEIDLVALAKRVGASPEQTKKKFAASSSFNTHKGKNGSGSGVNFAPAPEVALIDKPSYPTTDEGPRASGDWRRRSSALAFEARRMLSEPENSLSPPCDPTRKPSPPRTPGRIRSLSLSIGADMKCQILKQEQEVAAAEAAEEAKKEESSEAKKQRWRRRTTASHLMIPQAEGGLAAADGSEELERLRQHNRDIRDGDAGDAISVRSAGASTTPSESGGWKRRGSALAERAVFMPEEPSGTESFTARTPSPPRSPGRNRTLSLSVPPDLLRETEEQQRRDEKQEEALRATEENLNKLQAEQKALQQLLQEQAEQHRRQMQQQQELLETLLQQQRHLEEKEKEIEKQQQELNSKQQNSSQTKEDETRTTRQTLTGQQRQQLQDQLKQLQYIQQNRPRKSKAGGEGLTETGSASAESKAAETTSSSERITNPFSVVDRIHKYLVDPEVLLVDVRSPQEFGVEKISGSINLPSEQFLACLHLLPQNKETPLLVYCSDGTRARQAANALRKLGHTNVCDAGSIRTVKHALDGAVVSKARMLAEKQAGETFASYPGVVKGPAAAFSASPAKIGPRLSKKEGAAPTPPLSSAYVHPDIDDSLVELLLLRVELDKVSCKTDTGTLGS</sequence>
<feature type="domain" description="Rhodanese" evidence="2">
    <location>
        <begin position="731"/>
        <end position="820"/>
    </location>
</feature>
<reference evidence="3 4" key="1">
    <citation type="journal article" date="2017" name="Int. J. Parasitol.">
        <title>The genome of the protozoan parasite Cystoisospora suis and a reverse vaccinology approach to identify vaccine candidates.</title>
        <authorList>
            <person name="Palmieri N."/>
            <person name="Shrestha A."/>
            <person name="Ruttkowski B."/>
            <person name="Beck T."/>
            <person name="Vogl C."/>
            <person name="Tomley F."/>
            <person name="Blake D.P."/>
            <person name="Joachim A."/>
        </authorList>
    </citation>
    <scope>NUCLEOTIDE SEQUENCE [LARGE SCALE GENOMIC DNA]</scope>
    <source>
        <strain evidence="3 4">Wien I</strain>
    </source>
</reference>
<dbReference type="InterPro" id="IPR001763">
    <property type="entry name" value="Rhodanese-like_dom"/>
</dbReference>
<dbReference type="PANTHER" id="PTHR43031:SF16">
    <property type="entry name" value="OXIDOREDUCTASE"/>
    <property type="match status" value="1"/>
</dbReference>
<dbReference type="PANTHER" id="PTHR43031">
    <property type="entry name" value="FAD-DEPENDENT OXIDOREDUCTASE"/>
    <property type="match status" value="1"/>
</dbReference>
<dbReference type="VEuPathDB" id="ToxoDB:CSUI_008182"/>
<dbReference type="Pfam" id="PF00581">
    <property type="entry name" value="Rhodanese"/>
    <property type="match status" value="1"/>
</dbReference>
<dbReference type="CDD" id="cd00158">
    <property type="entry name" value="RHOD"/>
    <property type="match status" value="1"/>
</dbReference>
<accession>A0A2C6KNM7</accession>
<feature type="compositionally biased region" description="Basic and acidic residues" evidence="1">
    <location>
        <begin position="558"/>
        <end position="583"/>
    </location>
</feature>
<feature type="region of interest" description="Disordered" evidence="1">
    <location>
        <begin position="313"/>
        <end position="363"/>
    </location>
</feature>
<feature type="compositionally biased region" description="Basic and acidic residues" evidence="1">
    <location>
        <begin position="472"/>
        <end position="487"/>
    </location>
</feature>
<feature type="compositionally biased region" description="Basic and acidic residues" evidence="1">
    <location>
        <begin position="353"/>
        <end position="363"/>
    </location>
</feature>
<feature type="compositionally biased region" description="Polar residues" evidence="1">
    <location>
        <begin position="639"/>
        <end position="648"/>
    </location>
</feature>
<evidence type="ECO:0000259" key="2">
    <source>
        <dbReference type="PROSITE" id="PS50206"/>
    </source>
</evidence>
<feature type="region of interest" description="Disordered" evidence="1">
    <location>
        <begin position="211"/>
        <end position="234"/>
    </location>
</feature>
<dbReference type="GeneID" id="94431529"/>
<feature type="compositionally biased region" description="Basic and acidic residues" evidence="1">
    <location>
        <begin position="211"/>
        <end position="220"/>
    </location>
</feature>
<feature type="compositionally biased region" description="Polar residues" evidence="1">
    <location>
        <begin position="175"/>
        <end position="188"/>
    </location>
</feature>
<feature type="region of interest" description="Disordered" evidence="1">
    <location>
        <begin position="425"/>
        <end position="584"/>
    </location>
</feature>
<dbReference type="InterPro" id="IPR036873">
    <property type="entry name" value="Rhodanese-like_dom_sf"/>
</dbReference>
<protein>
    <submittedName>
        <fullName evidence="3">Rhodanese family domain-containing protein</fullName>
    </submittedName>
</protein>
<feature type="region of interest" description="Disordered" evidence="1">
    <location>
        <begin position="626"/>
        <end position="667"/>
    </location>
</feature>
<feature type="compositionally biased region" description="Low complexity" evidence="1">
    <location>
        <begin position="695"/>
        <end position="714"/>
    </location>
</feature>
<evidence type="ECO:0000313" key="3">
    <source>
        <dbReference type="EMBL" id="PHJ17986.1"/>
    </source>
</evidence>
<dbReference type="InterPro" id="IPR050229">
    <property type="entry name" value="GlpE_sulfurtransferase"/>
</dbReference>
<comment type="caution">
    <text evidence="3">The sequence shown here is derived from an EMBL/GenBank/DDBJ whole genome shotgun (WGS) entry which is preliminary data.</text>
</comment>
<feature type="region of interest" description="Disordered" evidence="1">
    <location>
        <begin position="173"/>
        <end position="194"/>
    </location>
</feature>
<evidence type="ECO:0000313" key="4">
    <source>
        <dbReference type="Proteomes" id="UP000221165"/>
    </source>
</evidence>
<dbReference type="RefSeq" id="XP_067919698.1">
    <property type="nucleotide sequence ID" value="XM_068068318.1"/>
</dbReference>
<feature type="compositionally biased region" description="Basic and acidic residues" evidence="1">
    <location>
        <begin position="431"/>
        <end position="443"/>
    </location>
</feature>
<feature type="region of interest" description="Disordered" evidence="1">
    <location>
        <begin position="1"/>
        <end position="99"/>
    </location>
</feature>
<dbReference type="AlphaFoldDB" id="A0A2C6KNM7"/>
<dbReference type="OrthoDB" id="566238at2759"/>
<keyword evidence="4" id="KW-1185">Reference proteome</keyword>
<dbReference type="EMBL" id="MIGC01004507">
    <property type="protein sequence ID" value="PHJ17986.1"/>
    <property type="molecule type" value="Genomic_DNA"/>
</dbReference>
<feature type="region of interest" description="Disordered" evidence="1">
    <location>
        <begin position="375"/>
        <end position="403"/>
    </location>
</feature>